<dbReference type="Proteomes" id="UP000530571">
    <property type="component" value="Unassembled WGS sequence"/>
</dbReference>
<reference evidence="1 2" key="1">
    <citation type="submission" date="2020-08" db="EMBL/GenBank/DDBJ databases">
        <title>Genomic Encyclopedia of Type Strains, Phase IV (KMG-IV): sequencing the most valuable type-strain genomes for metagenomic binning, comparative biology and taxonomic classification.</title>
        <authorList>
            <person name="Goeker M."/>
        </authorList>
    </citation>
    <scope>NUCLEOTIDE SEQUENCE [LARGE SCALE GENOMIC DNA]</scope>
    <source>
        <strain evidence="1 2">DSM 28101</strain>
    </source>
</reference>
<comment type="caution">
    <text evidence="1">The sequence shown here is derived from an EMBL/GenBank/DDBJ whole genome shotgun (WGS) entry which is preliminary data.</text>
</comment>
<evidence type="ECO:0000313" key="2">
    <source>
        <dbReference type="Proteomes" id="UP000530571"/>
    </source>
</evidence>
<evidence type="ECO:0000313" key="1">
    <source>
        <dbReference type="EMBL" id="MBB4123670.1"/>
    </source>
</evidence>
<accession>A0A7W6PBA0</accession>
<organism evidence="1 2">
    <name type="scientific">Martelella radicis</name>
    <dbReference type="NCBI Taxonomy" id="1397476"/>
    <lineage>
        <taxon>Bacteria</taxon>
        <taxon>Pseudomonadati</taxon>
        <taxon>Pseudomonadota</taxon>
        <taxon>Alphaproteobacteria</taxon>
        <taxon>Hyphomicrobiales</taxon>
        <taxon>Aurantimonadaceae</taxon>
        <taxon>Martelella</taxon>
    </lineage>
</organism>
<dbReference type="EMBL" id="JACIDZ010000013">
    <property type="protein sequence ID" value="MBB4123670.1"/>
    <property type="molecule type" value="Genomic_DNA"/>
</dbReference>
<proteinExistence type="predicted"/>
<protein>
    <submittedName>
        <fullName evidence="1">Uncharacterized protein</fullName>
    </submittedName>
</protein>
<keyword evidence="2" id="KW-1185">Reference proteome</keyword>
<dbReference type="AlphaFoldDB" id="A0A7W6PBA0"/>
<dbReference type="RefSeq" id="WP_246414011.1">
    <property type="nucleotide sequence ID" value="NZ_JACIDZ010000013.1"/>
</dbReference>
<sequence>MSREERSGIGNAIWLCANHATLIDRDEATYTPAILRAMKAAREQASEEDLLAGKSAGLFAIGPDIVCTGELAQVTSGSWTLHPKHFVAGDMHLLIGFIDSFPSREVEDKYVLSSQLGDGRVLSGAPTLMMKASGNILTCPVAPSAPRINAQKLGKSLALDPKTNDISLSGGDIAWVSGVDYLQQGMQSLLSMQRGENVFVATAGMRFFEYFTEFNGTAWLSRLLMLDVIRQAAIPDTDLTAKAPPSTPLRCVTRVHNVELLSEIPGKNRLELRVDLDVQGVGRWSRELSIYMPTSEQMRERVKLIK</sequence>
<name>A0A7W6PBA0_9HYPH</name>
<gene>
    <name evidence="1" type="ORF">GGR30_003618</name>
</gene>